<evidence type="ECO:0000313" key="2">
    <source>
        <dbReference type="Proteomes" id="UP000267027"/>
    </source>
</evidence>
<name>A0A158PLR1_ANGCS</name>
<proteinExistence type="predicted"/>
<sequence length="650" mass="74357">MLHEASDSGALQTKIRCLQSISGGYSNTESFDGGGDAKQRLLPVFPQVRYVSERTVEVFTANTTGRIELHNILHPNMSRKLLYKVQSLDLTDGEPRHRVTSRDTVDRTPFSVHGTFSGAIGIAKSICTPELNKVSVLKIWQGKDPIVVLRVNQLDNALLAVTNFQYLPVRSSLFVLDLISQCKLTVEPRRVFKATHPHILDVCWLWDHPARLLLSTVDSIRLFDIRCPNRTEQALFLNHSVTHMASNRYRYKSLVGAYTLESYGEMFDKCKEDPESPMPLCWMAPMAEHVVNKEKDSNSMDTIFVPRCTVDTTRQQPILEKEGTYKCSLCMETRLEKEFENISEKHKDRLSFVFRQLGLDQNNLNQLCELQKHVELATNDDMVRSLLFASVYPTGVGNGMRGNKEDNEHRIQGQWKLPGFQRTKVTIYTYNARTPASKSSIEDLLMQARRLRYDVIGLAEMRRRQPFNAVYETGEELLLGICDSRGICVLVNTIFFMNIASFEQFTTRIGRLRLRRRGSIPVLTVFFVHAPTSNYDEEEVEAFYMDLQKFYREDHTLFKLPYNITSFDFAPVGYSGVLCLMEGTATHPKLVFAPFIAPDEGSAVSFEYAKVLEKIRVLESSDSIPFHLYQTMKLRLYNGMDKIDNDTPLL</sequence>
<dbReference type="EMBL" id="UYYA01004763">
    <property type="protein sequence ID" value="VDM63281.1"/>
    <property type="molecule type" value="Genomic_DNA"/>
</dbReference>
<dbReference type="AlphaFoldDB" id="A0A158PLR1"/>
<dbReference type="OrthoDB" id="311712at2759"/>
<organism evidence="3">
    <name type="scientific">Angiostrongylus costaricensis</name>
    <name type="common">Nematode worm</name>
    <dbReference type="NCBI Taxonomy" id="334426"/>
    <lineage>
        <taxon>Eukaryota</taxon>
        <taxon>Metazoa</taxon>
        <taxon>Ecdysozoa</taxon>
        <taxon>Nematoda</taxon>
        <taxon>Chromadorea</taxon>
        <taxon>Rhabditida</taxon>
        <taxon>Rhabditina</taxon>
        <taxon>Rhabditomorpha</taxon>
        <taxon>Strongyloidea</taxon>
        <taxon>Metastrongylidae</taxon>
        <taxon>Angiostrongylus</taxon>
    </lineage>
</organism>
<dbReference type="STRING" id="334426.A0A158PLR1"/>
<accession>A0A158PLR1</accession>
<gene>
    <name evidence="1" type="ORF">ACOC_LOCUS11696</name>
</gene>
<reference evidence="1 2" key="2">
    <citation type="submission" date="2018-11" db="EMBL/GenBank/DDBJ databases">
        <authorList>
            <consortium name="Pathogen Informatics"/>
        </authorList>
    </citation>
    <scope>NUCLEOTIDE SEQUENCE [LARGE SCALE GENOMIC DNA]</scope>
    <source>
        <strain evidence="1 2">Costa Rica</strain>
    </source>
</reference>
<dbReference type="WBParaSite" id="ACOC_0001169501-mRNA-1">
    <property type="protein sequence ID" value="ACOC_0001169501-mRNA-1"/>
    <property type="gene ID" value="ACOC_0001169501"/>
</dbReference>
<keyword evidence="2" id="KW-1185">Reference proteome</keyword>
<reference evidence="3" key="1">
    <citation type="submission" date="2016-04" db="UniProtKB">
        <authorList>
            <consortium name="WormBaseParasite"/>
        </authorList>
    </citation>
    <scope>IDENTIFICATION</scope>
</reference>
<protein>
    <submittedName>
        <fullName evidence="3">WD_REPEATS_REGION domain-containing protein</fullName>
    </submittedName>
</protein>
<dbReference type="Proteomes" id="UP000267027">
    <property type="component" value="Unassembled WGS sequence"/>
</dbReference>
<evidence type="ECO:0000313" key="1">
    <source>
        <dbReference type="EMBL" id="VDM63281.1"/>
    </source>
</evidence>
<evidence type="ECO:0000313" key="3">
    <source>
        <dbReference type="WBParaSite" id="ACOC_0001169501-mRNA-1"/>
    </source>
</evidence>